<dbReference type="PANTHER" id="PTHR15827:SF2">
    <property type="entry name" value="CYCLIN-DEPENDENT KINASE 2-INTERACTING PROTEIN"/>
    <property type="match status" value="1"/>
</dbReference>
<proteinExistence type="predicted"/>
<dbReference type="PANTHER" id="PTHR15827">
    <property type="entry name" value="CYCLIN-DEPENDENT KINASE 2-INTERACTING PROTEIN"/>
    <property type="match status" value="1"/>
</dbReference>
<dbReference type="Proteomes" id="UP000663760">
    <property type="component" value="Chromosome 3"/>
</dbReference>
<evidence type="ECO:0000256" key="1">
    <source>
        <dbReference type="SAM" id="MobiDB-lite"/>
    </source>
</evidence>
<name>A0A7I8K7A8_SPIIN</name>
<gene>
    <name evidence="2" type="ORF">SI8410_03004207</name>
</gene>
<protein>
    <submittedName>
        <fullName evidence="2">Uncharacterized protein</fullName>
    </submittedName>
</protein>
<organism evidence="2 3">
    <name type="scientific">Spirodela intermedia</name>
    <name type="common">Intermediate duckweed</name>
    <dbReference type="NCBI Taxonomy" id="51605"/>
    <lineage>
        <taxon>Eukaryota</taxon>
        <taxon>Viridiplantae</taxon>
        <taxon>Streptophyta</taxon>
        <taxon>Embryophyta</taxon>
        <taxon>Tracheophyta</taxon>
        <taxon>Spermatophyta</taxon>
        <taxon>Magnoliopsida</taxon>
        <taxon>Liliopsida</taxon>
        <taxon>Araceae</taxon>
        <taxon>Lemnoideae</taxon>
        <taxon>Spirodela</taxon>
    </lineage>
</organism>
<reference evidence="2" key="1">
    <citation type="submission" date="2020-02" db="EMBL/GenBank/DDBJ databases">
        <authorList>
            <person name="Scholz U."/>
            <person name="Mascher M."/>
            <person name="Fiebig A."/>
        </authorList>
    </citation>
    <scope>NUCLEOTIDE SEQUENCE</scope>
</reference>
<feature type="region of interest" description="Disordered" evidence="1">
    <location>
        <begin position="1"/>
        <end position="40"/>
    </location>
</feature>
<sequence>MESPVSHAGGEEPEARTPVVSSGTNLVAGSQSSSRSRLWRPAAQRNLRNQWSRLVSCRGRWVSASSEGRASATALVNAYLSRRYMPEMNLGVLKDMPMIRENACEKLERKQELCQRKLLSSYKDLVDAVSQFTKARDSMRCYLKGSSASPLVQFSQLSQDNDDPGDGGGVPVFTSWALPYFEKLAQELIDMFAVEISLKRLIVLQLLSIACQDAQGAQADERNWSIELYEGEFNDLNTVDLLCRERFQPNPPRIRGFQSNNPATEQINRNPTRETLHVYLTAWISDVNVDIMRVDEIFGMVEDEMQLKLS</sequence>
<evidence type="ECO:0000313" key="3">
    <source>
        <dbReference type="Proteomes" id="UP000663760"/>
    </source>
</evidence>
<dbReference type="EMBL" id="LR746266">
    <property type="protein sequence ID" value="CAA7393462.1"/>
    <property type="molecule type" value="Genomic_DNA"/>
</dbReference>
<dbReference type="OrthoDB" id="1913984at2759"/>
<keyword evidence="3" id="KW-1185">Reference proteome</keyword>
<dbReference type="AlphaFoldDB" id="A0A7I8K7A8"/>
<evidence type="ECO:0000313" key="2">
    <source>
        <dbReference type="EMBL" id="CAA7393462.1"/>
    </source>
</evidence>
<accession>A0A7I8K7A8</accession>
<feature type="compositionally biased region" description="Polar residues" evidence="1">
    <location>
        <begin position="19"/>
        <end position="36"/>
    </location>
</feature>